<feature type="region of interest" description="Disordered" evidence="1">
    <location>
        <begin position="74"/>
        <end position="122"/>
    </location>
</feature>
<dbReference type="InterPro" id="IPR010997">
    <property type="entry name" value="HRDC-like_sf"/>
</dbReference>
<dbReference type="EMBL" id="HBEF01001694">
    <property type="protein sequence ID" value="CAD8328974.1"/>
    <property type="molecule type" value="Transcribed_RNA"/>
</dbReference>
<accession>A0A7R9ZIQ7</accession>
<organism evidence="3">
    <name type="scientific">Craspedostauros australis</name>
    <dbReference type="NCBI Taxonomy" id="1486917"/>
    <lineage>
        <taxon>Eukaryota</taxon>
        <taxon>Sar</taxon>
        <taxon>Stramenopiles</taxon>
        <taxon>Ochrophyta</taxon>
        <taxon>Bacillariophyta</taxon>
        <taxon>Bacillariophyceae</taxon>
        <taxon>Bacillariophycidae</taxon>
        <taxon>Naviculales</taxon>
        <taxon>Naviculaceae</taxon>
        <taxon>Craspedostauros</taxon>
    </lineage>
</organism>
<dbReference type="SUPFAM" id="SSF47819">
    <property type="entry name" value="HRDC-like"/>
    <property type="match status" value="1"/>
</dbReference>
<evidence type="ECO:0000313" key="3">
    <source>
        <dbReference type="EMBL" id="CAD8328974.1"/>
    </source>
</evidence>
<dbReference type="Gene3D" id="1.10.150.80">
    <property type="entry name" value="HRDC domain"/>
    <property type="match status" value="1"/>
</dbReference>
<protein>
    <recommendedName>
        <fullName evidence="2">HRDC domain-containing protein</fullName>
    </recommendedName>
</protein>
<evidence type="ECO:0000256" key="1">
    <source>
        <dbReference type="SAM" id="MobiDB-lite"/>
    </source>
</evidence>
<evidence type="ECO:0000259" key="2">
    <source>
        <dbReference type="PROSITE" id="PS50967"/>
    </source>
</evidence>
<sequence length="141" mass="15298">MLWAKEEQTYGNNIFYWHIMKSEETKVIASNVPTTKEELVTLGVLGENKINQYGDKLLRGINRFIESNGLEGYLKKAKPGSKRPLSDGGGGSAAATGASPANQPTKRRAIERPGANKLSDAFSDDEEFATDIDFGALGDGF</sequence>
<proteinExistence type="predicted"/>
<name>A0A7R9ZIQ7_9STRA</name>
<dbReference type="GO" id="GO:0000166">
    <property type="term" value="F:nucleotide binding"/>
    <property type="evidence" value="ECO:0007669"/>
    <property type="project" value="InterPro"/>
</dbReference>
<dbReference type="InterPro" id="IPR044876">
    <property type="entry name" value="HRDC_dom_sf"/>
</dbReference>
<reference evidence="3" key="1">
    <citation type="submission" date="2021-01" db="EMBL/GenBank/DDBJ databases">
        <authorList>
            <person name="Corre E."/>
            <person name="Pelletier E."/>
            <person name="Niang G."/>
            <person name="Scheremetjew M."/>
            <person name="Finn R."/>
            <person name="Kale V."/>
            <person name="Holt S."/>
            <person name="Cochrane G."/>
            <person name="Meng A."/>
            <person name="Brown T."/>
            <person name="Cohen L."/>
        </authorList>
    </citation>
    <scope>NUCLEOTIDE SEQUENCE</scope>
    <source>
        <strain evidence="3">CCMP3328</strain>
    </source>
</reference>
<feature type="domain" description="HRDC" evidence="2">
    <location>
        <begin position="1"/>
        <end position="71"/>
    </location>
</feature>
<dbReference type="AlphaFoldDB" id="A0A7R9ZIQ7"/>
<dbReference type="PROSITE" id="PS50967">
    <property type="entry name" value="HRDC"/>
    <property type="match status" value="1"/>
</dbReference>
<dbReference type="GO" id="GO:0003676">
    <property type="term" value="F:nucleic acid binding"/>
    <property type="evidence" value="ECO:0007669"/>
    <property type="project" value="InterPro"/>
</dbReference>
<dbReference type="InterPro" id="IPR002121">
    <property type="entry name" value="HRDC_dom"/>
</dbReference>
<gene>
    <name evidence="3" type="ORF">CAUS1442_LOCUS1072</name>
</gene>